<keyword evidence="2" id="KW-0732">Signal</keyword>
<sequence>MRFVKYLTIFILLTVQYSFQESSSENLLPTETLSSADKSLSSENGSSSEDVLMQNDVASGTNSQEASLLENAEETEGITESVDQNPDNEGNNDENDILSESSQHVDDVVTEDKESMEENGSNSNGEVDNNDNEDLPEALTSENLDESEVNEVGGDSSNDNDINQEFKSYEYEPIIDLGFVVDPENLPDQSKIQTSTEVPEISKAIKKPVSNSIETVDLRTNNDVSKNRITKGFKTFGSKVGSFFKSAKNKAKNIFKSSNNRLNSILKNGKSKLKDSPKNLKNKFSFFSGKERSKKLVSKGADKREKRSVLTQSVKGLGKDITKGFKKAVNATKRLFKN</sequence>
<accession>A0A0K0G3L2</accession>
<proteinExistence type="predicted"/>
<feature type="compositionally biased region" description="Polar residues" evidence="1">
    <location>
        <begin position="118"/>
        <end position="127"/>
    </location>
</feature>
<feature type="compositionally biased region" description="Basic and acidic residues" evidence="1">
    <location>
        <begin position="103"/>
        <end position="113"/>
    </location>
</feature>
<reference evidence="4" key="2">
    <citation type="submission" date="2015-08" db="UniProtKB">
        <authorList>
            <consortium name="WormBaseParasite"/>
        </authorList>
    </citation>
    <scope>IDENTIFICATION</scope>
</reference>
<feature type="chain" id="PRO_5005330459" evidence="2">
    <location>
        <begin position="25"/>
        <end position="338"/>
    </location>
</feature>
<dbReference type="AlphaFoldDB" id="A0A0K0G3L2"/>
<evidence type="ECO:0000313" key="4">
    <source>
        <dbReference type="WBParaSite" id="SVE_1931900.1"/>
    </source>
</evidence>
<dbReference type="WBParaSite" id="SVE_1931900.1">
    <property type="protein sequence ID" value="SVE_1931900.1"/>
    <property type="gene ID" value="SVE_1931900"/>
</dbReference>
<dbReference type="Proteomes" id="UP000035680">
    <property type="component" value="Unassembled WGS sequence"/>
</dbReference>
<protein>
    <submittedName>
        <fullName evidence="4">Uncharacterized protein</fullName>
    </submittedName>
</protein>
<feature type="signal peptide" evidence="2">
    <location>
        <begin position="1"/>
        <end position="24"/>
    </location>
</feature>
<evidence type="ECO:0000256" key="1">
    <source>
        <dbReference type="SAM" id="MobiDB-lite"/>
    </source>
</evidence>
<keyword evidence="3" id="KW-1185">Reference proteome</keyword>
<evidence type="ECO:0000256" key="2">
    <source>
        <dbReference type="SAM" id="SignalP"/>
    </source>
</evidence>
<evidence type="ECO:0000313" key="3">
    <source>
        <dbReference type="Proteomes" id="UP000035680"/>
    </source>
</evidence>
<feature type="region of interest" description="Disordered" evidence="1">
    <location>
        <begin position="59"/>
        <end position="162"/>
    </location>
</feature>
<reference evidence="3" key="1">
    <citation type="submission" date="2014-07" db="EMBL/GenBank/DDBJ databases">
        <authorList>
            <person name="Martin A.A"/>
            <person name="De Silva N."/>
        </authorList>
    </citation>
    <scope>NUCLEOTIDE SEQUENCE</scope>
</reference>
<name>A0A0K0G3L2_STRVS</name>
<organism evidence="3 4">
    <name type="scientific">Strongyloides venezuelensis</name>
    <name type="common">Threadworm</name>
    <dbReference type="NCBI Taxonomy" id="75913"/>
    <lineage>
        <taxon>Eukaryota</taxon>
        <taxon>Metazoa</taxon>
        <taxon>Ecdysozoa</taxon>
        <taxon>Nematoda</taxon>
        <taxon>Chromadorea</taxon>
        <taxon>Rhabditida</taxon>
        <taxon>Tylenchina</taxon>
        <taxon>Panagrolaimomorpha</taxon>
        <taxon>Strongyloidoidea</taxon>
        <taxon>Strongyloididae</taxon>
        <taxon>Strongyloides</taxon>
    </lineage>
</organism>